<reference evidence="2 3" key="1">
    <citation type="submission" date="2020-08" db="EMBL/GenBank/DDBJ databases">
        <title>Plant Genome Project.</title>
        <authorList>
            <person name="Zhang R.-G."/>
        </authorList>
    </citation>
    <scope>NUCLEOTIDE SEQUENCE [LARGE SCALE GENOMIC DNA]</scope>
    <source>
        <tissue evidence="2">Rhizome</tissue>
    </source>
</reference>
<gene>
    <name evidence="2" type="ORF">ZIOFF_062133</name>
</gene>
<dbReference type="Proteomes" id="UP000734854">
    <property type="component" value="Unassembled WGS sequence"/>
</dbReference>
<keyword evidence="3" id="KW-1185">Reference proteome</keyword>
<feature type="region of interest" description="Disordered" evidence="1">
    <location>
        <begin position="1"/>
        <end position="30"/>
    </location>
</feature>
<dbReference type="AlphaFoldDB" id="A0A8J5F4T0"/>
<name>A0A8J5F4T0_ZINOF</name>
<accession>A0A8J5F4T0</accession>
<protein>
    <submittedName>
        <fullName evidence="2">Uncharacterized protein</fullName>
    </submittedName>
</protein>
<organism evidence="2 3">
    <name type="scientific">Zingiber officinale</name>
    <name type="common">Ginger</name>
    <name type="synonym">Amomum zingiber</name>
    <dbReference type="NCBI Taxonomy" id="94328"/>
    <lineage>
        <taxon>Eukaryota</taxon>
        <taxon>Viridiplantae</taxon>
        <taxon>Streptophyta</taxon>
        <taxon>Embryophyta</taxon>
        <taxon>Tracheophyta</taxon>
        <taxon>Spermatophyta</taxon>
        <taxon>Magnoliopsida</taxon>
        <taxon>Liliopsida</taxon>
        <taxon>Zingiberales</taxon>
        <taxon>Zingiberaceae</taxon>
        <taxon>Zingiber</taxon>
    </lineage>
</organism>
<proteinExistence type="predicted"/>
<sequence length="282" mass="31236">MQREGETRGRRIVDNYGQRGAKRTRSVPLSPPAGRFRHALLVPLALSLSLSLRPFSPQQAFPASGGAEERGSRGGGKNRLMVIIRKKPLSLRFLKNTPVNYLPNCHDMEKNSPSNGLVASTHREIWVRISVKSKVNAHCSKGLLLGIIRQNPSPSVDLVVPSPRASNSSPNTPVSYLLCPPFRFPIPFPAPTTVVHSVSNPEQLFTNEVHGLGYAIRYLMLLMAYKMSRPVLRTSTMHFNQVSIHGIAALTPAKDIKLLMDGLQLLQMFQLEFTLPESLIAF</sequence>
<feature type="compositionally biased region" description="Basic and acidic residues" evidence="1">
    <location>
        <begin position="1"/>
        <end position="13"/>
    </location>
</feature>
<evidence type="ECO:0000313" key="3">
    <source>
        <dbReference type="Proteomes" id="UP000734854"/>
    </source>
</evidence>
<evidence type="ECO:0000313" key="2">
    <source>
        <dbReference type="EMBL" id="KAG6478689.1"/>
    </source>
</evidence>
<comment type="caution">
    <text evidence="2">The sequence shown here is derived from an EMBL/GenBank/DDBJ whole genome shotgun (WGS) entry which is preliminary data.</text>
</comment>
<dbReference type="EMBL" id="JACMSC010000017">
    <property type="protein sequence ID" value="KAG6478689.1"/>
    <property type="molecule type" value="Genomic_DNA"/>
</dbReference>
<evidence type="ECO:0000256" key="1">
    <source>
        <dbReference type="SAM" id="MobiDB-lite"/>
    </source>
</evidence>